<dbReference type="PANTHER" id="PTHR40036:SF1">
    <property type="entry name" value="MACROCIN O-METHYLTRANSFERASE"/>
    <property type="match status" value="1"/>
</dbReference>
<organism evidence="1 2">
    <name type="scientific">Azorhizobium caulinodans (strain ATCC 43989 / DSM 5975 / JCM 20966 / LMG 6465 / NBRC 14845 / NCIMB 13405 / ORS 571)</name>
    <dbReference type="NCBI Taxonomy" id="438753"/>
    <lineage>
        <taxon>Bacteria</taxon>
        <taxon>Pseudomonadati</taxon>
        <taxon>Pseudomonadota</taxon>
        <taxon>Alphaproteobacteria</taxon>
        <taxon>Hyphomicrobiales</taxon>
        <taxon>Xanthobacteraceae</taxon>
        <taxon>Azorhizobium</taxon>
    </lineage>
</organism>
<gene>
    <name evidence="1" type="ordered locus">AZC_1890</name>
</gene>
<dbReference type="KEGG" id="azc:AZC_1890"/>
<dbReference type="GO" id="GO:0032259">
    <property type="term" value="P:methylation"/>
    <property type="evidence" value="ECO:0007669"/>
    <property type="project" value="UniProtKB-KW"/>
</dbReference>
<evidence type="ECO:0000313" key="1">
    <source>
        <dbReference type="EMBL" id="BAF87888.1"/>
    </source>
</evidence>
<reference evidence="1 2" key="1">
    <citation type="journal article" date="2007" name="Appl. Environ. Microbiol.">
        <title>Rhizobial factors required for stem nodule maturation and maintenance in Sesbania rostrata-Azorhizobium caulinodans ORS571 symbiosis.</title>
        <authorList>
            <person name="Suzuki S."/>
            <person name="Aono T."/>
            <person name="Lee KB."/>
            <person name="Suzuki T."/>
            <person name="Liu CT."/>
            <person name="Miwa H."/>
            <person name="Wakao S."/>
            <person name="Iki T."/>
            <person name="Oyaizu H."/>
        </authorList>
    </citation>
    <scope>NUCLEOTIDE SEQUENCE [LARGE SCALE GENOMIC DNA]</scope>
    <source>
        <strain evidence="2">ATCC 43989 / DSM 5975 / JCM 20966 / LMG 6465 / NBRC 14845 / NCIMB 13405 / ORS 571</strain>
    </source>
</reference>
<dbReference type="Pfam" id="PF05711">
    <property type="entry name" value="TylF"/>
    <property type="match status" value="1"/>
</dbReference>
<dbReference type="eggNOG" id="COG4122">
    <property type="taxonomic scope" value="Bacteria"/>
</dbReference>
<keyword evidence="1" id="KW-0489">Methyltransferase</keyword>
<dbReference type="Proteomes" id="UP000000270">
    <property type="component" value="Chromosome"/>
</dbReference>
<keyword evidence="1" id="KW-0808">Transferase</keyword>
<dbReference type="HOGENOM" id="CLU_087858_0_0_5"/>
<reference evidence="1 2" key="4">
    <citation type="journal article" date="2009" name="Appl. Environ. Microbiol.">
        <title>Comparative genome-wide transcriptional profiling of Azorhizobium caulinodans ORS571 grown under free-living and symbiotic conditions.</title>
        <authorList>
            <person name="Tsukada S."/>
            <person name="Aono T."/>
            <person name="Akiba N."/>
            <person name="Lee KB."/>
            <person name="Liu CT."/>
            <person name="Toyazaki H."/>
            <person name="Oyaizu H."/>
        </authorList>
    </citation>
    <scope>NUCLEOTIDE SEQUENCE [LARGE SCALE GENOMIC DNA]</scope>
    <source>
        <strain evidence="2">ATCC 43989 / DSM 5975 / JCM 20966 / LMG 6465 / NBRC 14845 / NCIMB 13405 / ORS 571</strain>
    </source>
</reference>
<dbReference type="PANTHER" id="PTHR40036">
    <property type="entry name" value="MACROCIN O-METHYLTRANSFERASE"/>
    <property type="match status" value="1"/>
</dbReference>
<dbReference type="Gene3D" id="3.40.50.150">
    <property type="entry name" value="Vaccinia Virus protein VP39"/>
    <property type="match status" value="1"/>
</dbReference>
<name>A8I2K4_AZOC5</name>
<dbReference type="STRING" id="438753.AZC_1890"/>
<dbReference type="InterPro" id="IPR029063">
    <property type="entry name" value="SAM-dependent_MTases_sf"/>
</dbReference>
<protein>
    <submittedName>
        <fullName evidence="1">Putative dTDP-6-deoxy-L-hexose 3-O-methyltransferase</fullName>
    </submittedName>
</protein>
<proteinExistence type="predicted"/>
<reference evidence="1 2" key="6">
    <citation type="journal article" date="2011" name="Appl. Environ. Microbiol.">
        <title>Involvement of the azorhizobial chromosome partition gene (parA) in the onset of bacteroid differentiation during Sesbania rostrata stem nodule development.</title>
        <authorList>
            <person name="Liu CT."/>
            <person name="Lee KB."/>
            <person name="Wang YS."/>
            <person name="Peng MH."/>
            <person name="Lee KT."/>
            <person name="Suzuki S."/>
            <person name="Suzuki T."/>
            <person name="Oyaizu H."/>
        </authorList>
    </citation>
    <scope>NUCLEOTIDE SEQUENCE [LARGE SCALE GENOMIC DNA]</scope>
    <source>
        <strain evidence="2">ATCC 43989 / DSM 5975 / JCM 20966 / LMG 6465 / NBRC 14845 / NCIMB 13405 / ORS 571</strain>
    </source>
</reference>
<dbReference type="AlphaFoldDB" id="A8I2K4"/>
<reference evidence="1 2" key="5">
    <citation type="journal article" date="2010" name="Appl. Environ. Microbiol.">
        <title>phrR-like gene praR of Azorhizobium caulinodans ORS571 is essential for symbiosis with Sesbania rostrata and is involved in expression of reb genes.</title>
        <authorList>
            <person name="Akiba N."/>
            <person name="Aono T."/>
            <person name="Toyazaki H."/>
            <person name="Sato S."/>
            <person name="Oyaizu H."/>
        </authorList>
    </citation>
    <scope>NUCLEOTIDE SEQUENCE [LARGE SCALE GENOMIC DNA]</scope>
    <source>
        <strain evidence="2">ATCC 43989 / DSM 5975 / JCM 20966 / LMG 6465 / NBRC 14845 / NCIMB 13405 / ORS 571</strain>
    </source>
</reference>
<dbReference type="InterPro" id="IPR008884">
    <property type="entry name" value="TylF_MeTrfase"/>
</dbReference>
<reference evidence="1 2" key="3">
    <citation type="journal article" date="2008" name="BMC Genomics">
        <title>The genome of the versatile nitrogen fixer Azorhizobium caulinodans ORS571.</title>
        <authorList>
            <person name="Lee KB."/>
            <person name="Backer P.D."/>
            <person name="Aono T."/>
            <person name="Liu CT."/>
            <person name="Suzuki S."/>
            <person name="Suzuki T."/>
            <person name="Kaneko T."/>
            <person name="Yamada M."/>
            <person name="Tabata S."/>
            <person name="Kupfer D.M."/>
            <person name="Najar F.Z."/>
            <person name="Wiley G.B."/>
            <person name="Roe B."/>
            <person name="Binnewies T.T."/>
            <person name="Ussery D.W."/>
            <person name="D'Haeze W."/>
            <person name="Herder J.D."/>
            <person name="Gevers D."/>
            <person name="Vereecke D."/>
            <person name="Holsters M."/>
            <person name="Oyaizu H."/>
        </authorList>
    </citation>
    <scope>NUCLEOTIDE SEQUENCE [LARGE SCALE GENOMIC DNA]</scope>
    <source>
        <strain evidence="2">ATCC 43989 / DSM 5975 / JCM 20966 / LMG 6465 / NBRC 14845 / NCIMB 13405 / ORS 571</strain>
    </source>
</reference>
<dbReference type="GO" id="GO:0008168">
    <property type="term" value="F:methyltransferase activity"/>
    <property type="evidence" value="ECO:0007669"/>
    <property type="project" value="UniProtKB-KW"/>
</dbReference>
<accession>A8I2K4</accession>
<sequence length="268" mass="30751">MKGRDGMADRDKAREEENLLGFTRAFNAAEHAARQDLEEAHRTSPIPRNERMDNLALFADHLLLGRILFMDHIYRLILNTPGVVMEFGTRWGQNLSIFSNLRTLYEPTHYHRKIIGFDTFSGFVDVAPQDGTSVYAQPGNVRTTQGYETFLERVLSAQEAFKPLPHKKKYEIVKGDVRETLPHYLDRHPQTIIALAYLDMDLYDPTREVLTKIRPYLVRGSVVVLDEINDPGFPGETVALREVFGLTGLRLQRVPYLSFPCYFVHDIA</sequence>
<reference evidence="2" key="2">
    <citation type="submission" date="2007-04" db="EMBL/GenBank/DDBJ databases">
        <title>Complete genome sequence of the nitrogen-fixing bacterium Azorhizobium caulinodans ORS571.</title>
        <authorList>
            <person name="Lee K.B."/>
            <person name="Backer P.D."/>
            <person name="Aono T."/>
            <person name="Liu C.T."/>
            <person name="Suzuki S."/>
            <person name="Suzuki T."/>
            <person name="Kaneko T."/>
            <person name="Yamada M."/>
            <person name="Tabata S."/>
            <person name="Kupfer D.M."/>
            <person name="Najar F.Z."/>
            <person name="Wiley G.B."/>
            <person name="Roe B."/>
            <person name="Binnewies T."/>
            <person name="Ussery D."/>
            <person name="Vereecke D."/>
            <person name="Gevers D."/>
            <person name="Holsters M."/>
            <person name="Oyaizu H."/>
        </authorList>
    </citation>
    <scope>NUCLEOTIDE SEQUENCE [LARGE SCALE GENOMIC DNA]</scope>
    <source>
        <strain evidence="2">ATCC 43989 / DSM 5975 / JCM 20966 / LMG 6465 / NBRC 14845 / NCIMB 13405 / ORS 571</strain>
    </source>
</reference>
<evidence type="ECO:0000313" key="2">
    <source>
        <dbReference type="Proteomes" id="UP000000270"/>
    </source>
</evidence>
<keyword evidence="2" id="KW-1185">Reference proteome</keyword>
<dbReference type="EMBL" id="AP009384">
    <property type="protein sequence ID" value="BAF87888.1"/>
    <property type="molecule type" value="Genomic_DNA"/>
</dbReference>
<dbReference type="SUPFAM" id="SSF53335">
    <property type="entry name" value="S-adenosyl-L-methionine-dependent methyltransferases"/>
    <property type="match status" value="1"/>
</dbReference>